<gene>
    <name evidence="1" type="ORF">CSSPJE1EN1_LOCUS18092</name>
</gene>
<accession>A0ABP0X0F9</accession>
<organism evidence="1 2">
    <name type="scientific">Sphagnum jensenii</name>
    <dbReference type="NCBI Taxonomy" id="128206"/>
    <lineage>
        <taxon>Eukaryota</taxon>
        <taxon>Viridiplantae</taxon>
        <taxon>Streptophyta</taxon>
        <taxon>Embryophyta</taxon>
        <taxon>Bryophyta</taxon>
        <taxon>Sphagnophytina</taxon>
        <taxon>Sphagnopsida</taxon>
        <taxon>Sphagnales</taxon>
        <taxon>Sphagnaceae</taxon>
        <taxon>Sphagnum</taxon>
    </lineage>
</organism>
<evidence type="ECO:0000313" key="2">
    <source>
        <dbReference type="Proteomes" id="UP001497444"/>
    </source>
</evidence>
<dbReference type="EMBL" id="OZ020099">
    <property type="protein sequence ID" value="CAK9272614.1"/>
    <property type="molecule type" value="Genomic_DNA"/>
</dbReference>
<name>A0ABP0X0F9_9BRYO</name>
<keyword evidence="2" id="KW-1185">Reference proteome</keyword>
<sequence>MLDFALEVVSTVANGDVTAKCKFYLYEGRDVVQLDGNLTRKHKHRSDIQYFTKSFNLHKYRIHHAGQRKESWARYHTLSVEDKKLFFDAKIPVTNALHQHMDLTTDMLMFLINAPIVEMIVDDLFFCDDE</sequence>
<evidence type="ECO:0000313" key="1">
    <source>
        <dbReference type="EMBL" id="CAK9272614.1"/>
    </source>
</evidence>
<proteinExistence type="predicted"/>
<dbReference type="Proteomes" id="UP001497444">
    <property type="component" value="Chromosome 4"/>
</dbReference>
<reference evidence="1" key="1">
    <citation type="submission" date="2024-02" db="EMBL/GenBank/DDBJ databases">
        <authorList>
            <consortium name="ELIXIR-Norway"/>
            <consortium name="Elixir Norway"/>
        </authorList>
    </citation>
    <scope>NUCLEOTIDE SEQUENCE</scope>
</reference>
<protein>
    <submittedName>
        <fullName evidence="1">Uncharacterized protein</fullName>
    </submittedName>
</protein>
<dbReference type="PANTHER" id="PTHR37067:SF3">
    <property type="entry name" value="PX DOMAIN-CONTAINING PROTEIN"/>
    <property type="match status" value="1"/>
</dbReference>
<dbReference type="PANTHER" id="PTHR37067">
    <property type="entry name" value="PX DOMAIN-CONTAINING PROTEIN"/>
    <property type="match status" value="1"/>
</dbReference>